<dbReference type="InterPro" id="IPR029016">
    <property type="entry name" value="GAF-like_dom_sf"/>
</dbReference>
<keyword evidence="4" id="KW-1185">Reference proteome</keyword>
<proteinExistence type="predicted"/>
<organism evidence="3 4">
    <name type="scientific">Geobacter benzoatilyticus</name>
    <dbReference type="NCBI Taxonomy" id="2815309"/>
    <lineage>
        <taxon>Bacteria</taxon>
        <taxon>Pseudomonadati</taxon>
        <taxon>Thermodesulfobacteriota</taxon>
        <taxon>Desulfuromonadia</taxon>
        <taxon>Geobacterales</taxon>
        <taxon>Geobacteraceae</taxon>
        <taxon>Geobacter</taxon>
    </lineage>
</organism>
<gene>
    <name evidence="3" type="ORF">JZM60_15715</name>
</gene>
<evidence type="ECO:0000256" key="1">
    <source>
        <dbReference type="SAM" id="MobiDB-lite"/>
    </source>
</evidence>
<dbReference type="Pfam" id="PF14332">
    <property type="entry name" value="DUF4388"/>
    <property type="match status" value="1"/>
</dbReference>
<evidence type="ECO:0000259" key="2">
    <source>
        <dbReference type="Pfam" id="PF14332"/>
    </source>
</evidence>
<reference evidence="3 4" key="1">
    <citation type="submission" date="2021-03" db="EMBL/GenBank/DDBJ databases">
        <title>Geobacter metallireducens gen. nov. sp. nov., a microorganism capable of coupling the complete oxidation of organic compounds to the reduction of iron and other metals.</title>
        <authorList>
            <person name="Li Y."/>
        </authorList>
    </citation>
    <scope>NUCLEOTIDE SEQUENCE [LARGE SCALE GENOMIC DNA]</scope>
    <source>
        <strain evidence="3 4">Jerry-YX</strain>
    </source>
</reference>
<dbReference type="EMBL" id="CP071382">
    <property type="protein sequence ID" value="QSV45542.1"/>
    <property type="molecule type" value="Genomic_DNA"/>
</dbReference>
<evidence type="ECO:0000313" key="4">
    <source>
        <dbReference type="Proteomes" id="UP000663651"/>
    </source>
</evidence>
<dbReference type="RefSeq" id="WP_207163335.1">
    <property type="nucleotide sequence ID" value="NZ_CP071382.1"/>
</dbReference>
<feature type="domain" description="PatA-like N-terminal" evidence="2">
    <location>
        <begin position="5"/>
        <end position="147"/>
    </location>
</feature>
<protein>
    <submittedName>
        <fullName evidence="3">DUF4388 domain-containing protein</fullName>
    </submittedName>
</protein>
<dbReference type="Gene3D" id="3.30.450.40">
    <property type="match status" value="1"/>
</dbReference>
<name>A0ABX7Q2W9_9BACT</name>
<sequence>MSLVGNLEDLGLGEILQIISLSCKSGTLRLSSRGREGAIVFRAGQVIQATSSTLQENFGEILIRKGTLDLETLRAALAQQKHEGCRERLGSILVRSFGFQASLMEELAKEQVERVLYTLFAWAEGTFEFELQDSVALTGTTIMDPLQFMLEKGLNPRMFMREGGAEQREEDFPLEQESQQDSIVPGGSEESRAEPSGHINLGAELLLEMGEEFTDPGKAGSDPHARMTLLRGMLEELHNPDLGCGITLLVLRFASEFVGRAVIFMVMGNEIVGLGQFGLDDREGSADERVRSLRIPRGEPSLFSGVIEAKHPAVVRPESNEWNQYLFGRLGAGTPHEVFLGPIVSGGEVVAVLYGDNQTERRPIMGTEALEIFLSQAGVAMEKALLERRLMNSSRGVM</sequence>
<dbReference type="PANTHER" id="PTHR36304:SF4">
    <property type="entry name" value="DUF4388 DOMAIN-CONTAINING PROTEIN"/>
    <property type="match status" value="1"/>
</dbReference>
<dbReference type="SUPFAM" id="SSF55781">
    <property type="entry name" value="GAF domain-like"/>
    <property type="match status" value="1"/>
</dbReference>
<feature type="region of interest" description="Disordered" evidence="1">
    <location>
        <begin position="165"/>
        <end position="195"/>
    </location>
</feature>
<dbReference type="InterPro" id="IPR025497">
    <property type="entry name" value="PatA-like_N"/>
</dbReference>
<dbReference type="PANTHER" id="PTHR36304">
    <property type="entry name" value="DOMAIN GTPASE-ACTIVATING PROTEIN, PUTATIVE-RELATED-RELATED"/>
    <property type="match status" value="1"/>
</dbReference>
<dbReference type="Proteomes" id="UP000663651">
    <property type="component" value="Chromosome"/>
</dbReference>
<accession>A0ABX7Q2W9</accession>
<evidence type="ECO:0000313" key="3">
    <source>
        <dbReference type="EMBL" id="QSV45542.1"/>
    </source>
</evidence>